<gene>
    <name evidence="3" type="ORF">RL74_04375</name>
</gene>
<sequence>MKPLLVPILFGLIMSVPWSVQASDGADALERRQQALKQEQTRPAGNEDSTARAPKAQKQKPSLAS</sequence>
<name>A0A0D0MYA2_PSEFL</name>
<comment type="caution">
    <text evidence="3">The sequence shown here is derived from an EMBL/GenBank/DDBJ whole genome shotgun (WGS) entry which is preliminary data.</text>
</comment>
<accession>A0A0D0MYA2</accession>
<organism evidence="3 4">
    <name type="scientific">Pseudomonas fluorescens</name>
    <dbReference type="NCBI Taxonomy" id="294"/>
    <lineage>
        <taxon>Bacteria</taxon>
        <taxon>Pseudomonadati</taxon>
        <taxon>Pseudomonadota</taxon>
        <taxon>Gammaproteobacteria</taxon>
        <taxon>Pseudomonadales</taxon>
        <taxon>Pseudomonadaceae</taxon>
        <taxon>Pseudomonas</taxon>
    </lineage>
</organism>
<protein>
    <submittedName>
        <fullName evidence="3">Uncharacterized protein</fullName>
    </submittedName>
</protein>
<evidence type="ECO:0000313" key="3">
    <source>
        <dbReference type="EMBL" id="KIQ60665.1"/>
    </source>
</evidence>
<dbReference type="PATRIC" id="fig|294.124.peg.892"/>
<reference evidence="3 4" key="1">
    <citation type="submission" date="2015-01" db="EMBL/GenBank/DDBJ databases">
        <title>Draft Genome Sequence of the Biocontrol and Plant Growth-Promoting Rhizobacteria (PGPR) Pseudomonas fluorescens UM270.</title>
        <authorList>
            <person name="Hernandez-Salmeron J.E."/>
            <person name="Santoyo G."/>
            <person name="Moreno-Hagelsieb G."/>
            <person name="Hernandez-Leon R."/>
        </authorList>
    </citation>
    <scope>NUCLEOTIDE SEQUENCE [LARGE SCALE GENOMIC DNA]</scope>
    <source>
        <strain evidence="3 4">UM270</strain>
    </source>
</reference>
<keyword evidence="2" id="KW-0732">Signal</keyword>
<evidence type="ECO:0000256" key="2">
    <source>
        <dbReference type="SAM" id="SignalP"/>
    </source>
</evidence>
<dbReference type="AlphaFoldDB" id="A0A0D0MYA2"/>
<dbReference type="EMBL" id="JXNZ01000024">
    <property type="protein sequence ID" value="KIQ60665.1"/>
    <property type="molecule type" value="Genomic_DNA"/>
</dbReference>
<dbReference type="Proteomes" id="UP000032101">
    <property type="component" value="Unassembled WGS sequence"/>
</dbReference>
<feature type="region of interest" description="Disordered" evidence="1">
    <location>
        <begin position="29"/>
        <end position="65"/>
    </location>
</feature>
<evidence type="ECO:0000256" key="1">
    <source>
        <dbReference type="SAM" id="MobiDB-lite"/>
    </source>
</evidence>
<feature type="chain" id="PRO_5002217198" evidence="2">
    <location>
        <begin position="23"/>
        <end position="65"/>
    </location>
</feature>
<evidence type="ECO:0000313" key="4">
    <source>
        <dbReference type="Proteomes" id="UP000032101"/>
    </source>
</evidence>
<proteinExistence type="predicted"/>
<feature type="signal peptide" evidence="2">
    <location>
        <begin position="1"/>
        <end position="22"/>
    </location>
</feature>